<feature type="region of interest" description="Disordered" evidence="1">
    <location>
        <begin position="1"/>
        <end position="24"/>
    </location>
</feature>
<evidence type="ECO:0000256" key="1">
    <source>
        <dbReference type="SAM" id="MobiDB-lite"/>
    </source>
</evidence>
<protein>
    <submittedName>
        <fullName evidence="2">Uncharacterized protein</fullName>
    </submittedName>
</protein>
<gene>
    <name evidence="2" type="ORF">Pmar_PMAR008619</name>
</gene>
<dbReference type="RefSeq" id="XP_002773076.1">
    <property type="nucleotide sequence ID" value="XM_002773030.1"/>
</dbReference>
<dbReference type="EMBL" id="GG681234">
    <property type="protein sequence ID" value="EER04892.1"/>
    <property type="molecule type" value="Genomic_DNA"/>
</dbReference>
<organism evidence="3">
    <name type="scientific">Perkinsus marinus (strain ATCC 50983 / TXsc)</name>
    <dbReference type="NCBI Taxonomy" id="423536"/>
    <lineage>
        <taxon>Eukaryota</taxon>
        <taxon>Sar</taxon>
        <taxon>Alveolata</taxon>
        <taxon>Perkinsozoa</taxon>
        <taxon>Perkinsea</taxon>
        <taxon>Perkinsida</taxon>
        <taxon>Perkinsidae</taxon>
        <taxon>Perkinsus</taxon>
    </lineage>
</organism>
<keyword evidence="3" id="KW-1185">Reference proteome</keyword>
<reference evidence="2 3" key="1">
    <citation type="submission" date="2008-07" db="EMBL/GenBank/DDBJ databases">
        <authorList>
            <person name="El-Sayed N."/>
            <person name="Caler E."/>
            <person name="Inman J."/>
            <person name="Amedeo P."/>
            <person name="Hass B."/>
            <person name="Wortman J."/>
        </authorList>
    </citation>
    <scope>NUCLEOTIDE SEQUENCE [LARGE SCALE GENOMIC DNA]</scope>
    <source>
        <strain evidence="3">ATCC 50983 / TXsc</strain>
    </source>
</reference>
<dbReference type="AlphaFoldDB" id="C5LEE9"/>
<name>C5LEE9_PERM5</name>
<dbReference type="InParanoid" id="C5LEE9"/>
<dbReference type="Proteomes" id="UP000007800">
    <property type="component" value="Unassembled WGS sequence"/>
</dbReference>
<evidence type="ECO:0000313" key="3">
    <source>
        <dbReference type="Proteomes" id="UP000007800"/>
    </source>
</evidence>
<sequence>MGVTSRPLEGVHNNGMPPLPPLPPPSSWLPVSRYPFSDERFNTSGTPPMPQTVMRGVQVVPMWT</sequence>
<proteinExistence type="predicted"/>
<accession>C5LEE9</accession>
<dbReference type="GeneID" id="9050399"/>
<evidence type="ECO:0000313" key="2">
    <source>
        <dbReference type="EMBL" id="EER04892.1"/>
    </source>
</evidence>